<sequence>MLSKGFASKIAISSIICLKHYNISISALNALYSLMASGCSSCSAAFAVNSAISARKALKRPLELNEQKNIRLIARVVNEA</sequence>
<comment type="caution">
    <text evidence="1">The sequence shown here is derived from an EMBL/GenBank/DDBJ whole genome shotgun (WGS) entry which is preliminary data.</text>
</comment>
<evidence type="ECO:0000313" key="2">
    <source>
        <dbReference type="Proteomes" id="UP000245998"/>
    </source>
</evidence>
<evidence type="ECO:0000313" key="1">
    <source>
        <dbReference type="EMBL" id="PWA07903.1"/>
    </source>
</evidence>
<organism evidence="1 2">
    <name type="scientific">Pueribacillus theae</name>
    <dbReference type="NCBI Taxonomy" id="2171751"/>
    <lineage>
        <taxon>Bacteria</taxon>
        <taxon>Bacillati</taxon>
        <taxon>Bacillota</taxon>
        <taxon>Bacilli</taxon>
        <taxon>Bacillales</taxon>
        <taxon>Bacillaceae</taxon>
        <taxon>Pueribacillus</taxon>
    </lineage>
</organism>
<protein>
    <submittedName>
        <fullName evidence="1">Uncharacterized protein</fullName>
    </submittedName>
</protein>
<name>A0A2U1JSP9_9BACI</name>
<dbReference type="EMBL" id="QCZG01000045">
    <property type="protein sequence ID" value="PWA07903.1"/>
    <property type="molecule type" value="Genomic_DNA"/>
</dbReference>
<dbReference type="AlphaFoldDB" id="A0A2U1JSP9"/>
<proteinExistence type="predicted"/>
<keyword evidence="2" id="KW-1185">Reference proteome</keyword>
<gene>
    <name evidence="1" type="ORF">DCC39_16005</name>
</gene>
<dbReference type="Proteomes" id="UP000245998">
    <property type="component" value="Unassembled WGS sequence"/>
</dbReference>
<reference evidence="1 2" key="1">
    <citation type="submission" date="2018-04" db="EMBL/GenBank/DDBJ databases">
        <title>Camelliibacillus theae gen. nov., sp. nov., isolated from Pu'er tea.</title>
        <authorList>
            <person name="Niu L."/>
        </authorList>
    </citation>
    <scope>NUCLEOTIDE SEQUENCE [LARGE SCALE GENOMIC DNA]</scope>
    <source>
        <strain evidence="1 2">T8</strain>
    </source>
</reference>
<accession>A0A2U1JSP9</accession>